<protein>
    <recommendedName>
        <fullName evidence="7">AIPP2-like SPOC-like domain-containing protein</fullName>
    </recommendedName>
</protein>
<dbReference type="GO" id="GO:0034244">
    <property type="term" value="P:negative regulation of transcription elongation by RNA polymerase II"/>
    <property type="evidence" value="ECO:0007669"/>
    <property type="project" value="InterPro"/>
</dbReference>
<gene>
    <name evidence="8" type="ORF">VNO78_19701</name>
</gene>
<name>A0AAN9SCE1_PSOTE</name>
<sequence length="335" mass="36906">MSQLFMRAALPSHSTFSHQNGSSVPFPFPLEDGLGLLIIQVFHSVVLGGLSFFSCFLLAAVCFIVCAVILDGNINACYKWHLQFETVCLNCGDVGFQVALILCADCRGYALHRYCLKGPVIFTDSVTCSPKLERPVHSISGEEEREVENGCGPAPSDVDNSDVDFKSVSVSLGATNNDSGCAELGGCVYAQPIIEPIWRGSIYFCNETIGTVSGLLAHMSNLACSKVAEEARHLAEVLHAELVPKSMVWPESFKTREPTDQDIALFFFPDSEGAEKDFDALVDDIISHGHAIRFVAKNAELLIFSSIELPIPCWRFESKYFLWGVFRNNSKFRDQ</sequence>
<keyword evidence="2" id="KW-0863">Zinc-finger</keyword>
<evidence type="ECO:0000256" key="5">
    <source>
        <dbReference type="ARBA" id="ARBA00023163"/>
    </source>
</evidence>
<keyword evidence="3" id="KW-0862">Zinc</keyword>
<keyword evidence="5" id="KW-0804">Transcription</keyword>
<dbReference type="GO" id="GO:0140566">
    <property type="term" value="F:histone reader activity"/>
    <property type="evidence" value="ECO:0007669"/>
    <property type="project" value="InterPro"/>
</dbReference>
<dbReference type="PANTHER" id="PTHR33304">
    <property type="match status" value="1"/>
</dbReference>
<evidence type="ECO:0000313" key="9">
    <source>
        <dbReference type="Proteomes" id="UP001386955"/>
    </source>
</evidence>
<dbReference type="AlphaFoldDB" id="A0AAN9SCE1"/>
<keyword evidence="6" id="KW-0472">Membrane</keyword>
<dbReference type="Proteomes" id="UP001386955">
    <property type="component" value="Unassembled WGS sequence"/>
</dbReference>
<keyword evidence="1" id="KW-0479">Metal-binding</keyword>
<evidence type="ECO:0000313" key="8">
    <source>
        <dbReference type="EMBL" id="KAK7391287.1"/>
    </source>
</evidence>
<keyword evidence="4" id="KW-0805">Transcription regulation</keyword>
<comment type="caution">
    <text evidence="8">The sequence shown here is derived from an EMBL/GenBank/DDBJ whole genome shotgun (WGS) entry which is preliminary data.</text>
</comment>
<feature type="transmembrane region" description="Helical" evidence="6">
    <location>
        <begin position="37"/>
        <end position="70"/>
    </location>
</feature>
<keyword evidence="9" id="KW-1185">Reference proteome</keyword>
<reference evidence="8 9" key="1">
    <citation type="submission" date="2024-01" db="EMBL/GenBank/DDBJ databases">
        <title>The genomes of 5 underutilized Papilionoideae crops provide insights into root nodulation and disease resistanc.</title>
        <authorList>
            <person name="Jiang F."/>
        </authorList>
    </citation>
    <scope>NUCLEOTIDE SEQUENCE [LARGE SCALE GENOMIC DNA]</scope>
    <source>
        <strain evidence="8">DUOXIRENSHENG_FW03</strain>
        <tissue evidence="8">Leaves</tissue>
    </source>
</reference>
<evidence type="ECO:0000256" key="1">
    <source>
        <dbReference type="ARBA" id="ARBA00022723"/>
    </source>
</evidence>
<evidence type="ECO:0000256" key="4">
    <source>
        <dbReference type="ARBA" id="ARBA00023015"/>
    </source>
</evidence>
<evidence type="ECO:0000259" key="7">
    <source>
        <dbReference type="Pfam" id="PF23121"/>
    </source>
</evidence>
<feature type="domain" description="AIPP2-like SPOC-like" evidence="7">
    <location>
        <begin position="198"/>
        <end position="326"/>
    </location>
</feature>
<dbReference type="Pfam" id="PF23121">
    <property type="entry name" value="SPOC_AIPP2"/>
    <property type="match status" value="1"/>
</dbReference>
<organism evidence="8 9">
    <name type="scientific">Psophocarpus tetragonolobus</name>
    <name type="common">Winged bean</name>
    <name type="synonym">Dolichos tetragonolobus</name>
    <dbReference type="NCBI Taxonomy" id="3891"/>
    <lineage>
        <taxon>Eukaryota</taxon>
        <taxon>Viridiplantae</taxon>
        <taxon>Streptophyta</taxon>
        <taxon>Embryophyta</taxon>
        <taxon>Tracheophyta</taxon>
        <taxon>Spermatophyta</taxon>
        <taxon>Magnoliopsida</taxon>
        <taxon>eudicotyledons</taxon>
        <taxon>Gunneridae</taxon>
        <taxon>Pentapetalae</taxon>
        <taxon>rosids</taxon>
        <taxon>fabids</taxon>
        <taxon>Fabales</taxon>
        <taxon>Fabaceae</taxon>
        <taxon>Papilionoideae</taxon>
        <taxon>50 kb inversion clade</taxon>
        <taxon>NPAAA clade</taxon>
        <taxon>indigoferoid/millettioid clade</taxon>
        <taxon>Phaseoleae</taxon>
        <taxon>Psophocarpus</taxon>
    </lineage>
</organism>
<keyword evidence="6" id="KW-1133">Transmembrane helix</keyword>
<dbReference type="PANTHER" id="PTHR33304:SF18">
    <property type="entry name" value="CHROMATIN REGULATOR PHD FAMILY-RELATED"/>
    <property type="match status" value="1"/>
</dbReference>
<evidence type="ECO:0000256" key="6">
    <source>
        <dbReference type="SAM" id="Phobius"/>
    </source>
</evidence>
<dbReference type="InterPro" id="IPR049914">
    <property type="entry name" value="PHD1-3/5-6"/>
</dbReference>
<dbReference type="GO" id="GO:0008270">
    <property type="term" value="F:zinc ion binding"/>
    <property type="evidence" value="ECO:0007669"/>
    <property type="project" value="UniProtKB-KW"/>
</dbReference>
<evidence type="ECO:0000256" key="3">
    <source>
        <dbReference type="ARBA" id="ARBA00022833"/>
    </source>
</evidence>
<proteinExistence type="predicted"/>
<accession>A0AAN9SCE1</accession>
<keyword evidence="6" id="KW-0812">Transmembrane</keyword>
<evidence type="ECO:0000256" key="2">
    <source>
        <dbReference type="ARBA" id="ARBA00022771"/>
    </source>
</evidence>
<dbReference type="EMBL" id="JAYMYS010000005">
    <property type="protein sequence ID" value="KAK7391287.1"/>
    <property type="molecule type" value="Genomic_DNA"/>
</dbReference>
<dbReference type="InterPro" id="IPR056280">
    <property type="entry name" value="AIPP2-like_SPOC"/>
</dbReference>